<comment type="caution">
    <text evidence="2">The sequence shown here is derived from an EMBL/GenBank/DDBJ whole genome shotgun (WGS) entry which is preliminary data.</text>
</comment>
<dbReference type="Proteomes" id="UP000288859">
    <property type="component" value="Unassembled WGS sequence"/>
</dbReference>
<evidence type="ECO:0000313" key="2">
    <source>
        <dbReference type="EMBL" id="RVX69585.1"/>
    </source>
</evidence>
<reference evidence="2 3" key="1">
    <citation type="submission" date="2017-03" db="EMBL/GenBank/DDBJ databases">
        <title>Genomes of endolithic fungi from Antarctica.</title>
        <authorList>
            <person name="Coleine C."/>
            <person name="Masonjones S."/>
            <person name="Stajich J.E."/>
        </authorList>
    </citation>
    <scope>NUCLEOTIDE SEQUENCE [LARGE SCALE GENOMIC DNA]</scope>
    <source>
        <strain evidence="2 3">CCFEE 6314</strain>
    </source>
</reference>
<evidence type="ECO:0000313" key="3">
    <source>
        <dbReference type="Proteomes" id="UP000288859"/>
    </source>
</evidence>
<dbReference type="EMBL" id="NAJM01000028">
    <property type="protein sequence ID" value="RVX69585.1"/>
    <property type="molecule type" value="Genomic_DNA"/>
</dbReference>
<name>A0A438N1I0_EXOME</name>
<dbReference type="VEuPathDB" id="FungiDB:PV10_03638"/>
<accession>A0A438N1I0</accession>
<evidence type="ECO:0000256" key="1">
    <source>
        <dbReference type="SAM" id="MobiDB-lite"/>
    </source>
</evidence>
<organism evidence="2 3">
    <name type="scientific">Exophiala mesophila</name>
    <name type="common">Black yeast-like fungus</name>
    <dbReference type="NCBI Taxonomy" id="212818"/>
    <lineage>
        <taxon>Eukaryota</taxon>
        <taxon>Fungi</taxon>
        <taxon>Dikarya</taxon>
        <taxon>Ascomycota</taxon>
        <taxon>Pezizomycotina</taxon>
        <taxon>Eurotiomycetes</taxon>
        <taxon>Chaetothyriomycetidae</taxon>
        <taxon>Chaetothyriales</taxon>
        <taxon>Herpotrichiellaceae</taxon>
        <taxon>Exophiala</taxon>
    </lineage>
</organism>
<gene>
    <name evidence="2" type="ORF">B0A52_06649</name>
</gene>
<dbReference type="OrthoDB" id="4156248at2759"/>
<proteinExistence type="predicted"/>
<feature type="region of interest" description="Disordered" evidence="1">
    <location>
        <begin position="39"/>
        <end position="67"/>
    </location>
</feature>
<sequence>MSSPANNFLTLIPAAHRVAVISPFTNSPSEDIIVPVLQKTRRSSSSATTDSNTAEEPSLPAEAEVVASPTESVDVQVTVTDVATEQVVPVQRVGLQTFLRLGN</sequence>
<dbReference type="AlphaFoldDB" id="A0A438N1I0"/>
<protein>
    <submittedName>
        <fullName evidence="2">Uncharacterized protein</fullName>
    </submittedName>
</protein>
<feature type="compositionally biased region" description="Low complexity" evidence="1">
    <location>
        <begin position="43"/>
        <end position="54"/>
    </location>
</feature>